<name>A0A8J1YBN2_OWEFU</name>
<feature type="region of interest" description="Disordered" evidence="1">
    <location>
        <begin position="916"/>
        <end position="957"/>
    </location>
</feature>
<feature type="region of interest" description="Disordered" evidence="1">
    <location>
        <begin position="973"/>
        <end position="1009"/>
    </location>
</feature>
<protein>
    <submittedName>
        <fullName evidence="2">Uncharacterized protein</fullName>
    </submittedName>
</protein>
<dbReference type="EMBL" id="CAIIXF020000004">
    <property type="protein sequence ID" value="CAH1781978.1"/>
    <property type="molecule type" value="Genomic_DNA"/>
</dbReference>
<feature type="region of interest" description="Disordered" evidence="1">
    <location>
        <begin position="66"/>
        <end position="162"/>
    </location>
</feature>
<feature type="compositionally biased region" description="Basic and acidic residues" evidence="1">
    <location>
        <begin position="66"/>
        <end position="77"/>
    </location>
</feature>
<feature type="compositionally biased region" description="Basic and acidic residues" evidence="1">
    <location>
        <begin position="133"/>
        <end position="142"/>
    </location>
</feature>
<keyword evidence="3" id="KW-1185">Reference proteome</keyword>
<reference evidence="2" key="1">
    <citation type="submission" date="2022-03" db="EMBL/GenBank/DDBJ databases">
        <authorList>
            <person name="Martin C."/>
        </authorList>
    </citation>
    <scope>NUCLEOTIDE SEQUENCE</scope>
</reference>
<comment type="caution">
    <text evidence="2">The sequence shown here is derived from an EMBL/GenBank/DDBJ whole genome shotgun (WGS) entry which is preliminary data.</text>
</comment>
<feature type="compositionally biased region" description="Basic and acidic residues" evidence="1">
    <location>
        <begin position="1034"/>
        <end position="1045"/>
    </location>
</feature>
<proteinExistence type="predicted"/>
<feature type="region of interest" description="Disordered" evidence="1">
    <location>
        <begin position="1028"/>
        <end position="1083"/>
    </location>
</feature>
<organism evidence="2 3">
    <name type="scientific">Owenia fusiformis</name>
    <name type="common">Polychaete worm</name>
    <dbReference type="NCBI Taxonomy" id="6347"/>
    <lineage>
        <taxon>Eukaryota</taxon>
        <taxon>Metazoa</taxon>
        <taxon>Spiralia</taxon>
        <taxon>Lophotrochozoa</taxon>
        <taxon>Annelida</taxon>
        <taxon>Polychaeta</taxon>
        <taxon>Sedentaria</taxon>
        <taxon>Canalipalpata</taxon>
        <taxon>Sabellida</taxon>
        <taxon>Oweniida</taxon>
        <taxon>Oweniidae</taxon>
        <taxon>Owenia</taxon>
    </lineage>
</organism>
<evidence type="ECO:0000256" key="1">
    <source>
        <dbReference type="SAM" id="MobiDB-lite"/>
    </source>
</evidence>
<feature type="compositionally biased region" description="Low complexity" evidence="1">
    <location>
        <begin position="991"/>
        <end position="1002"/>
    </location>
</feature>
<feature type="region of interest" description="Disordered" evidence="1">
    <location>
        <begin position="740"/>
        <end position="802"/>
    </location>
</feature>
<evidence type="ECO:0000313" key="3">
    <source>
        <dbReference type="Proteomes" id="UP000749559"/>
    </source>
</evidence>
<dbReference type="AlphaFoldDB" id="A0A8J1YBN2"/>
<feature type="compositionally biased region" description="Basic and acidic residues" evidence="1">
    <location>
        <begin position="1065"/>
        <end position="1083"/>
    </location>
</feature>
<gene>
    <name evidence="2" type="ORF">OFUS_LOCUS8474</name>
</gene>
<feature type="compositionally biased region" description="Polar residues" evidence="1">
    <location>
        <begin position="571"/>
        <end position="582"/>
    </location>
</feature>
<feature type="region of interest" description="Disordered" evidence="1">
    <location>
        <begin position="571"/>
        <end position="596"/>
    </location>
</feature>
<sequence length="1097" mass="122289">MDLSANKSQCDITHDCDCDSTNKERPRRYISRAQIVLEIEPSVRNITVLNDAQIKLQKTIKDRREDVSEVHKTHEIQTEDGMTDEGNASQSKNIQGLGVNNAKGGEDVPITGQSSLDEEKAKTQFVGQNSVQVKEKRPKDDQISQPANAKSRSTIIGKNSAQAKDKSLAIGQNHMGMNEKAPLAGQNAILPKRKPAISHNNMQIKEKSLPINNVQMNKDTPTIGRNSAAVPKKATIPSLSERQLKIREVMKSKGLNYDATGNAEPTMNKEAMASVGLKLAEYQNSDDNDSLFVTKNQNTEAYTSPNKTFLFGRKSKKVSREKPVKAFNKAINKKEKDREICCASSDKTAMEEVDKGKGSCDTVKNAMHAPRKTDKDSVECTANCMKEINSNDLIISHAAQNDVIKRPGSVKNHRAQYGAAKQHKLNHHGNNSKDHIDKYIHNSVETKDSVVHDVTEKHVITNDPVENIKEHCDSTGQALGEANAIVSNNSIEDKPEDNKNTFLEDAVENKPDCTMNNEDPNGEVIKESSKMFAKDTFESITDYTITNKESNGEVFEKESSNALAKDNVKSISTHNNKESTQQEIEEESHNNIDGDNIESITDRCVKYEDTTGQIVEIHVDTGVVEIVRPIAIRPVTLDFVPVESDSSGIDSDGEHDDDELVDPGNCDILNDEERDIHEDGDNSVKGPEVIIDDIEDGENGRVYDAETIDIENIEHDAVLQQVEEFSKGEHHLDVEKQIITESPNDTKKHNEECNYKDGAMRQDENKKHIIDKDPIRNNDSDLDQHEDQNDVDNRNKLKPGGMIYSDSLDTVIEESDVTNEADSPVADNNEGKFHQQSDKQSLCKTSVHLFLDKADKEDKAENDATPNEYNLDGKNKDTINPKVTDKTIAVLLDSPLYMDCSVSDCRDSVVVSLISVQSGQHPDPSKQSSHVQANDKSTEMKPSKDIKPGDENIINPNAENDIVDSIKNKLNELSSQGSEVSTKEDMEVSKITKSRSTSRSVSPGSHDSANVWKINFSQASQEYINQHLFRQRSRSRDRDSLERVKRDRSHYHKDTTKSPRLSRKCAAEAKKKSSDKTRLDLGNEEKVEVVVEKKGKR</sequence>
<feature type="region of interest" description="Disordered" evidence="1">
    <location>
        <begin position="816"/>
        <end position="839"/>
    </location>
</feature>
<accession>A0A8J1YBN2</accession>
<feature type="compositionally biased region" description="Basic and acidic residues" evidence="1">
    <location>
        <begin position="936"/>
        <end position="950"/>
    </location>
</feature>
<dbReference type="Proteomes" id="UP000749559">
    <property type="component" value="Unassembled WGS sequence"/>
</dbReference>
<feature type="region of interest" description="Disordered" evidence="1">
    <location>
        <begin position="857"/>
        <end position="878"/>
    </location>
</feature>
<feature type="compositionally biased region" description="Polar residues" evidence="1">
    <location>
        <begin position="143"/>
        <end position="162"/>
    </location>
</feature>
<feature type="compositionally biased region" description="Basic and acidic residues" evidence="1">
    <location>
        <begin position="981"/>
        <end position="990"/>
    </location>
</feature>
<feature type="compositionally biased region" description="Basic and acidic residues" evidence="1">
    <location>
        <begin position="740"/>
        <end position="795"/>
    </location>
</feature>
<evidence type="ECO:0000313" key="2">
    <source>
        <dbReference type="EMBL" id="CAH1781978.1"/>
    </source>
</evidence>
<feature type="compositionally biased region" description="Polar residues" evidence="1">
    <location>
        <begin position="916"/>
        <end position="935"/>
    </location>
</feature>